<evidence type="ECO:0000313" key="3">
    <source>
        <dbReference type="Proteomes" id="UP001297092"/>
    </source>
</evidence>
<evidence type="ECO:0000313" key="2">
    <source>
        <dbReference type="EMBL" id="MBT0607560.1"/>
    </source>
</evidence>
<reference evidence="2 3" key="1">
    <citation type="submission" date="2021-05" db="EMBL/GenBank/DDBJ databases">
        <title>Aequorivita echinoideorum JCM 30378 genome.</title>
        <authorList>
            <person name="Zhang H."/>
            <person name="Li C."/>
        </authorList>
    </citation>
    <scope>NUCLEOTIDE SEQUENCE [LARGE SCALE GENOMIC DNA]</scope>
    <source>
        <strain evidence="2 3">JCM30378</strain>
    </source>
</reference>
<name>A0ABS5S566_9FLAO</name>
<dbReference type="EMBL" id="JAHCTB010000002">
    <property type="protein sequence ID" value="MBT0607560.1"/>
    <property type="molecule type" value="Genomic_DNA"/>
</dbReference>
<dbReference type="Proteomes" id="UP001297092">
    <property type="component" value="Unassembled WGS sequence"/>
</dbReference>
<feature type="signal peptide" evidence="1">
    <location>
        <begin position="1"/>
        <end position="19"/>
    </location>
</feature>
<protein>
    <recommendedName>
        <fullName evidence="4">Antitoxin component YwqK of the YwqJK toxin-antitoxin module</fullName>
    </recommendedName>
</protein>
<evidence type="ECO:0000256" key="1">
    <source>
        <dbReference type="SAM" id="SignalP"/>
    </source>
</evidence>
<organism evidence="2 3">
    <name type="scientific">Aequorivita echinoideorum</name>
    <dbReference type="NCBI Taxonomy" id="1549647"/>
    <lineage>
        <taxon>Bacteria</taxon>
        <taxon>Pseudomonadati</taxon>
        <taxon>Bacteroidota</taxon>
        <taxon>Flavobacteriia</taxon>
        <taxon>Flavobacteriales</taxon>
        <taxon>Flavobacteriaceae</taxon>
        <taxon>Aequorivita</taxon>
    </lineage>
</organism>
<proteinExistence type="predicted"/>
<feature type="chain" id="PRO_5046309505" description="Antitoxin component YwqK of the YwqJK toxin-antitoxin module" evidence="1">
    <location>
        <begin position="20"/>
        <end position="286"/>
    </location>
</feature>
<accession>A0ABS5S566</accession>
<comment type="caution">
    <text evidence="2">The sequence shown here is derived from an EMBL/GenBank/DDBJ whole genome shotgun (WGS) entry which is preliminary data.</text>
</comment>
<keyword evidence="3" id="KW-1185">Reference proteome</keyword>
<sequence>MKNYLAILFLISNCVSVFSQSDTLNQNQISIKRMGDNYEYWKSDSKFTGIIKVRLSDTYCYQEVKNGILKKDGCANVENPKAIFVWSSIAKDYDPEKALTFDKLQQQIQEISYRSKGGDSAKFDEKTLMLNGEEYNGYIMQRDTLYFYYSGKDRFFNTYFKNGNIHEYIESKDHRKHGLYIKYDELGEILEQGNYSMDKKTGEWVEKNLQTLCVNNYVYGKKTGLNHYYKNDRLILIEKYNYGDLGYYVDVEYKGDSVYHKKYSMDGKLLSTSIYRDNQLMEFITN</sequence>
<keyword evidence="1" id="KW-0732">Signal</keyword>
<dbReference type="RefSeq" id="WP_214112420.1">
    <property type="nucleotide sequence ID" value="NZ_JAHCTB010000002.1"/>
</dbReference>
<evidence type="ECO:0008006" key="4">
    <source>
        <dbReference type="Google" id="ProtNLM"/>
    </source>
</evidence>
<gene>
    <name evidence="2" type="ORF">KIV10_05145</name>
</gene>